<keyword evidence="1" id="KW-0479">Metal-binding</keyword>
<dbReference type="AlphaFoldDB" id="A0A9P1M787"/>
<dbReference type="PROSITE" id="PS50048">
    <property type="entry name" value="ZN2_CY6_FUNGAL_2"/>
    <property type="match status" value="1"/>
</dbReference>
<feature type="domain" description="C2H2-type" evidence="10">
    <location>
        <begin position="147"/>
        <end position="174"/>
    </location>
</feature>
<dbReference type="EMBL" id="CALLCH030000001">
    <property type="protein sequence ID" value="CAI4211044.1"/>
    <property type="molecule type" value="Genomic_DNA"/>
</dbReference>
<feature type="compositionally biased region" description="Polar residues" evidence="8">
    <location>
        <begin position="233"/>
        <end position="250"/>
    </location>
</feature>
<dbReference type="InterPro" id="IPR036236">
    <property type="entry name" value="Znf_C2H2_sf"/>
</dbReference>
<dbReference type="SMART" id="SM00355">
    <property type="entry name" value="ZnF_C2H2"/>
    <property type="match status" value="2"/>
</dbReference>
<dbReference type="PANTHER" id="PTHR47660">
    <property type="entry name" value="TRANSCRIPTION FACTOR WITH C2H2 AND ZN(2)-CYS(6) DNA BINDING DOMAIN (EUROFUNG)-RELATED-RELATED"/>
    <property type="match status" value="1"/>
</dbReference>
<feature type="compositionally biased region" description="Low complexity" evidence="8">
    <location>
        <begin position="46"/>
        <end position="56"/>
    </location>
</feature>
<evidence type="ECO:0000313" key="12">
    <source>
        <dbReference type="Proteomes" id="UP000838763"/>
    </source>
</evidence>
<dbReference type="Proteomes" id="UP000838763">
    <property type="component" value="Unassembled WGS sequence"/>
</dbReference>
<keyword evidence="2 7" id="KW-0863">Zinc-finger</keyword>
<dbReference type="GO" id="GO:0006351">
    <property type="term" value="P:DNA-templated transcription"/>
    <property type="evidence" value="ECO:0007669"/>
    <property type="project" value="InterPro"/>
</dbReference>
<keyword evidence="12" id="KW-1185">Reference proteome</keyword>
<keyword evidence="4" id="KW-0805">Transcription regulation</keyword>
<feature type="region of interest" description="Disordered" evidence="8">
    <location>
        <begin position="163"/>
        <end position="187"/>
    </location>
</feature>
<dbReference type="CDD" id="cd00067">
    <property type="entry name" value="GAL4"/>
    <property type="match status" value="1"/>
</dbReference>
<dbReference type="PROSITE" id="PS00028">
    <property type="entry name" value="ZINC_FINGER_C2H2_1"/>
    <property type="match status" value="2"/>
</dbReference>
<dbReference type="PROSITE" id="PS00463">
    <property type="entry name" value="ZN2_CY6_FUNGAL_1"/>
    <property type="match status" value="1"/>
</dbReference>
<accession>A0A9P1M787</accession>
<keyword evidence="3" id="KW-0862">Zinc</keyword>
<keyword evidence="6" id="KW-0539">Nucleus</keyword>
<feature type="domain" description="C2H2-type" evidence="10">
    <location>
        <begin position="119"/>
        <end position="146"/>
    </location>
</feature>
<feature type="region of interest" description="Disordered" evidence="8">
    <location>
        <begin position="1"/>
        <end position="118"/>
    </location>
</feature>
<comment type="caution">
    <text evidence="11">The sequence shown here is derived from an EMBL/GenBank/DDBJ whole genome shotgun (WGS) entry which is preliminary data.</text>
</comment>
<dbReference type="GO" id="GO:0000981">
    <property type="term" value="F:DNA-binding transcription factor activity, RNA polymerase II-specific"/>
    <property type="evidence" value="ECO:0007669"/>
    <property type="project" value="InterPro"/>
</dbReference>
<evidence type="ECO:0000313" key="11">
    <source>
        <dbReference type="EMBL" id="CAI4211044.1"/>
    </source>
</evidence>
<dbReference type="InterPro" id="IPR001138">
    <property type="entry name" value="Zn2Cys6_DnaBD"/>
</dbReference>
<feature type="compositionally biased region" description="Basic and acidic residues" evidence="8">
    <location>
        <begin position="163"/>
        <end position="175"/>
    </location>
</feature>
<evidence type="ECO:0000256" key="2">
    <source>
        <dbReference type="ARBA" id="ARBA00022771"/>
    </source>
</evidence>
<evidence type="ECO:0000256" key="1">
    <source>
        <dbReference type="ARBA" id="ARBA00022723"/>
    </source>
</evidence>
<dbReference type="SUPFAM" id="SSF57667">
    <property type="entry name" value="beta-beta-alpha zinc fingers"/>
    <property type="match status" value="1"/>
</dbReference>
<dbReference type="SUPFAM" id="SSF57701">
    <property type="entry name" value="Zn2/Cys6 DNA-binding domain"/>
    <property type="match status" value="1"/>
</dbReference>
<dbReference type="Gene3D" id="3.30.160.60">
    <property type="entry name" value="Classic Zinc Finger"/>
    <property type="match status" value="2"/>
</dbReference>
<evidence type="ECO:0000256" key="3">
    <source>
        <dbReference type="ARBA" id="ARBA00022833"/>
    </source>
</evidence>
<evidence type="ECO:0000256" key="7">
    <source>
        <dbReference type="PROSITE-ProRule" id="PRU00042"/>
    </source>
</evidence>
<dbReference type="PANTHER" id="PTHR47660:SF2">
    <property type="entry name" value="TRANSCRIPTION FACTOR WITH C2H2 AND ZN(2)-CYS(6) DNA BINDING DOMAIN (EUROFUNG)"/>
    <property type="match status" value="1"/>
</dbReference>
<feature type="compositionally biased region" description="Low complexity" evidence="8">
    <location>
        <begin position="71"/>
        <end position="88"/>
    </location>
</feature>
<evidence type="ECO:0000259" key="10">
    <source>
        <dbReference type="PROSITE" id="PS50157"/>
    </source>
</evidence>
<proteinExistence type="predicted"/>
<dbReference type="SMART" id="SM00066">
    <property type="entry name" value="GAL4"/>
    <property type="match status" value="1"/>
</dbReference>
<dbReference type="GO" id="GO:0003677">
    <property type="term" value="F:DNA binding"/>
    <property type="evidence" value="ECO:0007669"/>
    <property type="project" value="InterPro"/>
</dbReference>
<feature type="compositionally biased region" description="Low complexity" evidence="8">
    <location>
        <begin position="307"/>
        <end position="330"/>
    </location>
</feature>
<evidence type="ECO:0000256" key="8">
    <source>
        <dbReference type="SAM" id="MobiDB-lite"/>
    </source>
</evidence>
<feature type="compositionally biased region" description="Low complexity" evidence="8">
    <location>
        <begin position="281"/>
        <end position="294"/>
    </location>
</feature>
<gene>
    <name evidence="11" type="ORF">PPNO1_LOCUS840</name>
</gene>
<evidence type="ECO:0000256" key="4">
    <source>
        <dbReference type="ARBA" id="ARBA00023015"/>
    </source>
</evidence>
<keyword evidence="5" id="KW-0804">Transcription</keyword>
<evidence type="ECO:0000256" key="5">
    <source>
        <dbReference type="ARBA" id="ARBA00023163"/>
    </source>
</evidence>
<dbReference type="Gene3D" id="4.10.240.10">
    <property type="entry name" value="Zn(2)-C6 fungal-type DNA-binding domain"/>
    <property type="match status" value="1"/>
</dbReference>
<name>A0A9P1M787_9PEZI</name>
<evidence type="ECO:0000259" key="9">
    <source>
        <dbReference type="PROSITE" id="PS50048"/>
    </source>
</evidence>
<feature type="region of interest" description="Disordered" evidence="8">
    <location>
        <begin position="233"/>
        <end position="348"/>
    </location>
</feature>
<evidence type="ECO:0000256" key="6">
    <source>
        <dbReference type="ARBA" id="ARBA00023242"/>
    </source>
</evidence>
<dbReference type="FunFam" id="3.30.160.60:FF:000446">
    <property type="entry name" value="Zinc finger protein"/>
    <property type="match status" value="1"/>
</dbReference>
<dbReference type="PROSITE" id="PS50157">
    <property type="entry name" value="ZINC_FINGER_C2H2_2"/>
    <property type="match status" value="2"/>
</dbReference>
<feature type="domain" description="Zn(2)-C6 fungal-type" evidence="9">
    <location>
        <begin position="190"/>
        <end position="219"/>
    </location>
</feature>
<dbReference type="GO" id="GO:0008270">
    <property type="term" value="F:zinc ion binding"/>
    <property type="evidence" value="ECO:0007669"/>
    <property type="project" value="UniProtKB-KW"/>
</dbReference>
<dbReference type="InterPro" id="IPR036864">
    <property type="entry name" value="Zn2-C6_fun-type_DNA-bd_sf"/>
</dbReference>
<dbReference type="InterPro" id="IPR013087">
    <property type="entry name" value="Znf_C2H2_type"/>
</dbReference>
<dbReference type="Pfam" id="PF04082">
    <property type="entry name" value="Fungal_trans"/>
    <property type="match status" value="1"/>
</dbReference>
<dbReference type="Pfam" id="PF00096">
    <property type="entry name" value="zf-C2H2"/>
    <property type="match status" value="2"/>
</dbReference>
<sequence>MNRDDRECCDFANSTRPSASSSSGPHPPPRFAPLPHSRGIDILCDAAAGSAASPSSRTPKPTPATIYPDRSSSAKLVPAASPALPSAPQVEASVAFPSRQSKQPKRKHPSSPRSTQPSHVCHICNRVYERADHLTRHLRAHENARPYQCTRCPKRFNRADLLTRHEATHDRDGAESGRSSIRRSDRASEACTHCAASKAKCEDEKPCARCRSRNLHCEMPAKRFHQLRTPNSYATAVSTPESPPSVTAGQQDFAPGSASQASQYDAEMDGATFATSPYGNSPAPHSVAHAAPYPRQSPAPTTSLHNQPQQEQQERQQQQQQQQRQQQHQPQQPPGAPDGATLFNPSGNSFPNVDFSSWDLNFDNFPVPLFEPFGPSPSTGSTHSKTSAKAVMRDPARGHEAFKRSPWLWEPGTEDYLRRETEGLNVIDDLTRGLRIERVSKELYPHIRIDAGMRDKLFAMVLSQNKNGEKIPSFPSLGLLNYILLVHFTLEDRKFDSWVHIGSFSPSTSLPIFIAALATHGAMYVSSPVFWQLGMAMHEVVRLAIGYHFEDSNFHTRDLTMLQTFSLNLEVGIWSGFKRKTEISESFLLPLVTMIRRAGRFSLPFDSPDTIPLTTDTPEVLDRKWREFINRESYKRLVLHVFFHDAQSSILLCKHPAISFTELCFSLPASKDLWLARTADQWRDIYVAKMSSESSADIPGISEVMHHRDLISMSGEHVDKELSYVALLYGFRAQISSYWESTKFYSAGRQPNAPLANYPPWVQMQYQTLYRDLGVLASHATAAVPHSPYLALNSEIMMMTTHVSLDDLQKFAGKAGEDEAHRVSDALDQYWATTPIARHAVWHAGQVFRHASSLPPATLRDFAAVAVYYASLTLWIYGLLRPTEGSSATPGPGEAPICVPVNGEETPFTRKFIASGQE</sequence>
<dbReference type="InterPro" id="IPR007219">
    <property type="entry name" value="XnlR_reg_dom"/>
</dbReference>
<protein>
    <submittedName>
        <fullName evidence="11">Uncharacterized protein</fullName>
    </submittedName>
</protein>
<dbReference type="Pfam" id="PF00172">
    <property type="entry name" value="Zn_clus"/>
    <property type="match status" value="1"/>
</dbReference>
<dbReference type="OrthoDB" id="40579at2759"/>
<organism evidence="11 12">
    <name type="scientific">Parascedosporium putredinis</name>
    <dbReference type="NCBI Taxonomy" id="1442378"/>
    <lineage>
        <taxon>Eukaryota</taxon>
        <taxon>Fungi</taxon>
        <taxon>Dikarya</taxon>
        <taxon>Ascomycota</taxon>
        <taxon>Pezizomycotina</taxon>
        <taxon>Sordariomycetes</taxon>
        <taxon>Hypocreomycetidae</taxon>
        <taxon>Microascales</taxon>
        <taxon>Microascaceae</taxon>
        <taxon>Parascedosporium</taxon>
    </lineage>
</organism>
<reference evidence="11" key="1">
    <citation type="submission" date="2022-11" db="EMBL/GenBank/DDBJ databases">
        <authorList>
            <person name="Scott C."/>
            <person name="Bruce N."/>
        </authorList>
    </citation>
    <scope>NUCLEOTIDE SEQUENCE</scope>
</reference>